<dbReference type="InterPro" id="IPR017945">
    <property type="entry name" value="DHBP_synth_RibB-like_a/b_dom"/>
</dbReference>
<feature type="binding site" evidence="14">
    <location>
        <position position="169"/>
    </location>
    <ligand>
        <name>ATP</name>
        <dbReference type="ChEBI" id="CHEBI:30616"/>
    </ligand>
</feature>
<feature type="binding site" evidence="14">
    <location>
        <position position="79"/>
    </location>
    <ligand>
        <name>ATP</name>
        <dbReference type="ChEBI" id="CHEBI:30616"/>
    </ligand>
</feature>
<dbReference type="GO" id="GO:0006450">
    <property type="term" value="P:regulation of translational fidelity"/>
    <property type="evidence" value="ECO:0007669"/>
    <property type="project" value="TreeGrafter"/>
</dbReference>
<dbReference type="GO" id="GO:0003725">
    <property type="term" value="F:double-stranded RNA binding"/>
    <property type="evidence" value="ECO:0007669"/>
    <property type="project" value="UniProtKB-UniRule"/>
</dbReference>
<feature type="binding site" evidence="14">
    <location>
        <position position="139"/>
    </location>
    <ligand>
        <name>L-threonine</name>
        <dbReference type="ChEBI" id="CHEBI:57926"/>
    </ligand>
</feature>
<evidence type="ECO:0000256" key="5">
    <source>
        <dbReference type="ARBA" id="ARBA00022490"/>
    </source>
</evidence>
<dbReference type="GO" id="GO:0061710">
    <property type="term" value="F:L-threonylcarbamoyladenylate synthase"/>
    <property type="evidence" value="ECO:0007669"/>
    <property type="project" value="UniProtKB-EC"/>
</dbReference>
<feature type="domain" description="YrdC-like" evidence="16">
    <location>
        <begin position="30"/>
        <end position="218"/>
    </location>
</feature>
<dbReference type="OrthoDB" id="9814580at2"/>
<accession>A0A437P8Y3</accession>
<dbReference type="InterPro" id="IPR006070">
    <property type="entry name" value="Sua5-like_dom"/>
</dbReference>
<evidence type="ECO:0000256" key="7">
    <source>
        <dbReference type="ARBA" id="ARBA00022694"/>
    </source>
</evidence>
<name>A0A437P8Y3_9HYPH</name>
<sequence length="347" mass="34285">MTSDPSASETTTGSGPGATAPATQRLGPDGAGIAEAARLLRTGGLVAFPTETVYGLGVDAGDPAAVAALYAAKGRPRFNPLIAHLPDGAAARREGVFGDDALRLAAAFWPGPLTLVVPAAPDGRVCDLARAGLDTVALRVPAGALARDLLLRTGRPVAAPSANRSGRVSPTEAAHVLGDLDGRIAAVLDGGACPVGIESTIVACLVPGAPVLLRPGGLAREAIEAVLGRPLGAPPQGAADAPAAPGLLSSHYAPRAAIRLDAEAIRPGEAALLFGGAAPPGLDGAAARLDLSPSGDLAEAAANLYAGLRRLDASGAAVIAVMPLPAHGLGEAILDRLRRAAAPRPAG</sequence>
<protein>
    <recommendedName>
        <fullName evidence="4 13">Threonylcarbamoyl-AMP synthase</fullName>
        <shortName evidence="13">TC-AMP synthase</shortName>
        <ecNumber evidence="3 13">2.7.7.87</ecNumber>
    </recommendedName>
    <alternativeName>
        <fullName evidence="11 13">L-threonylcarbamoyladenylate synthase</fullName>
    </alternativeName>
</protein>
<keyword evidence="10 13" id="KW-0067">ATP-binding</keyword>
<dbReference type="EC" id="2.7.7.87" evidence="3 13"/>
<comment type="catalytic activity">
    <reaction evidence="12 13">
        <text>L-threonine + hydrogencarbonate + ATP = L-threonylcarbamoyladenylate + diphosphate + H2O</text>
        <dbReference type="Rhea" id="RHEA:36407"/>
        <dbReference type="ChEBI" id="CHEBI:15377"/>
        <dbReference type="ChEBI" id="CHEBI:17544"/>
        <dbReference type="ChEBI" id="CHEBI:30616"/>
        <dbReference type="ChEBI" id="CHEBI:33019"/>
        <dbReference type="ChEBI" id="CHEBI:57926"/>
        <dbReference type="ChEBI" id="CHEBI:73682"/>
        <dbReference type="EC" id="2.7.7.87"/>
    </reaction>
</comment>
<dbReference type="InterPro" id="IPR050156">
    <property type="entry name" value="TC-AMP_synthase_SUA5"/>
</dbReference>
<dbReference type="AlphaFoldDB" id="A0A437P8Y3"/>
<comment type="subcellular location">
    <subcellularLocation>
        <location evidence="1 13">Cytoplasm</location>
    </subcellularLocation>
</comment>
<dbReference type="Pfam" id="PF01300">
    <property type="entry name" value="Sua5_yciO_yrdC"/>
    <property type="match status" value="1"/>
</dbReference>
<dbReference type="GO" id="GO:0000049">
    <property type="term" value="F:tRNA binding"/>
    <property type="evidence" value="ECO:0007669"/>
    <property type="project" value="TreeGrafter"/>
</dbReference>
<comment type="similarity">
    <text evidence="2 13">Belongs to the SUA5 family.</text>
</comment>
<feature type="region of interest" description="Disordered" evidence="15">
    <location>
        <begin position="1"/>
        <end position="28"/>
    </location>
</feature>
<reference evidence="17 18" key="1">
    <citation type="submission" date="2019-01" db="EMBL/GenBank/DDBJ databases">
        <authorList>
            <person name="Chen W.-M."/>
        </authorList>
    </citation>
    <scope>NUCLEOTIDE SEQUENCE [LARGE SCALE GENOMIC DNA]</scope>
    <source>
        <strain evidence="17 18">TER-1</strain>
    </source>
</reference>
<keyword evidence="5 13" id="KW-0963">Cytoplasm</keyword>
<evidence type="ECO:0000313" key="17">
    <source>
        <dbReference type="EMBL" id="RVU18729.1"/>
    </source>
</evidence>
<feature type="binding site" evidence="14">
    <location>
        <position position="75"/>
    </location>
    <ligand>
        <name>ATP</name>
        <dbReference type="ChEBI" id="CHEBI:30616"/>
    </ligand>
</feature>
<feature type="binding site" evidence="14">
    <location>
        <position position="214"/>
    </location>
    <ligand>
        <name>ATP</name>
        <dbReference type="ChEBI" id="CHEBI:30616"/>
    </ligand>
</feature>
<keyword evidence="8 13" id="KW-0548">Nucleotidyltransferase</keyword>
<dbReference type="GO" id="GO:0005524">
    <property type="term" value="F:ATP binding"/>
    <property type="evidence" value="ECO:0007669"/>
    <property type="project" value="UniProtKB-UniRule"/>
</dbReference>
<gene>
    <name evidence="17" type="ORF">EOE48_10110</name>
</gene>
<keyword evidence="9 13" id="KW-0547">Nucleotide-binding</keyword>
<dbReference type="PROSITE" id="PS51163">
    <property type="entry name" value="YRDC"/>
    <property type="match status" value="1"/>
</dbReference>
<dbReference type="InterPro" id="IPR038385">
    <property type="entry name" value="Sua5/YwlC_C"/>
</dbReference>
<feature type="binding site" evidence="14">
    <location>
        <position position="161"/>
    </location>
    <ligand>
        <name>ATP</name>
        <dbReference type="ChEBI" id="CHEBI:30616"/>
    </ligand>
</feature>
<evidence type="ECO:0000259" key="16">
    <source>
        <dbReference type="PROSITE" id="PS51163"/>
    </source>
</evidence>
<dbReference type="EMBL" id="SACP01000008">
    <property type="protein sequence ID" value="RVU18729.1"/>
    <property type="molecule type" value="Genomic_DNA"/>
</dbReference>
<keyword evidence="18" id="KW-1185">Reference proteome</keyword>
<organism evidence="17 18">
    <name type="scientific">Methylobacterium oryzihabitans</name>
    <dbReference type="NCBI Taxonomy" id="2499852"/>
    <lineage>
        <taxon>Bacteria</taxon>
        <taxon>Pseudomonadati</taxon>
        <taxon>Pseudomonadota</taxon>
        <taxon>Alphaproteobacteria</taxon>
        <taxon>Hyphomicrobiales</taxon>
        <taxon>Methylobacteriaceae</taxon>
        <taxon>Methylobacterium</taxon>
    </lineage>
</organism>
<dbReference type="NCBIfam" id="TIGR00057">
    <property type="entry name" value="L-threonylcarbamoyladenylate synthase"/>
    <property type="match status" value="1"/>
</dbReference>
<feature type="binding site" evidence="14">
    <location>
        <position position="52"/>
    </location>
    <ligand>
        <name>L-threonine</name>
        <dbReference type="ChEBI" id="CHEBI:57926"/>
    </ligand>
</feature>
<dbReference type="Pfam" id="PF03481">
    <property type="entry name" value="Sua5_C"/>
    <property type="match status" value="1"/>
</dbReference>
<evidence type="ECO:0000256" key="14">
    <source>
        <dbReference type="PIRSR" id="PIRSR004930-1"/>
    </source>
</evidence>
<evidence type="ECO:0000256" key="13">
    <source>
        <dbReference type="PIRNR" id="PIRNR004930"/>
    </source>
</evidence>
<dbReference type="RefSeq" id="WP_127728673.1">
    <property type="nucleotide sequence ID" value="NZ_SACP01000008.1"/>
</dbReference>
<dbReference type="PIRSF" id="PIRSF004930">
    <property type="entry name" value="Tln_factor_SUA5"/>
    <property type="match status" value="1"/>
</dbReference>
<proteinExistence type="inferred from homology"/>
<evidence type="ECO:0000256" key="11">
    <source>
        <dbReference type="ARBA" id="ARBA00029774"/>
    </source>
</evidence>
<evidence type="ECO:0000256" key="4">
    <source>
        <dbReference type="ARBA" id="ARBA00015492"/>
    </source>
</evidence>
<dbReference type="InterPro" id="IPR010923">
    <property type="entry name" value="T(6)A37_SUA5"/>
</dbReference>
<dbReference type="InterPro" id="IPR005145">
    <property type="entry name" value="Sua5_C"/>
</dbReference>
<evidence type="ECO:0000256" key="12">
    <source>
        <dbReference type="ARBA" id="ARBA00048366"/>
    </source>
</evidence>
<feature type="compositionally biased region" description="Low complexity" evidence="15">
    <location>
        <begin position="1"/>
        <end position="23"/>
    </location>
</feature>
<evidence type="ECO:0000256" key="15">
    <source>
        <dbReference type="SAM" id="MobiDB-lite"/>
    </source>
</evidence>
<evidence type="ECO:0000256" key="10">
    <source>
        <dbReference type="ARBA" id="ARBA00022840"/>
    </source>
</evidence>
<keyword evidence="6 13" id="KW-0808">Transferase</keyword>
<evidence type="ECO:0000256" key="9">
    <source>
        <dbReference type="ARBA" id="ARBA00022741"/>
    </source>
</evidence>
<comment type="caution">
    <text evidence="17">The sequence shown here is derived from an EMBL/GenBank/DDBJ whole genome shotgun (WGS) entry which is preliminary data.</text>
</comment>
<dbReference type="SUPFAM" id="SSF55821">
    <property type="entry name" value="YrdC/RibB"/>
    <property type="match status" value="1"/>
</dbReference>
<feature type="binding site" evidence="14">
    <location>
        <position position="135"/>
    </location>
    <ligand>
        <name>ATP</name>
        <dbReference type="ChEBI" id="CHEBI:30616"/>
    </ligand>
</feature>
<evidence type="ECO:0000256" key="6">
    <source>
        <dbReference type="ARBA" id="ARBA00022679"/>
    </source>
</evidence>
<feature type="binding site" evidence="14">
    <location>
        <position position="252"/>
    </location>
    <ligand>
        <name>ATP</name>
        <dbReference type="ChEBI" id="CHEBI:30616"/>
    </ligand>
</feature>
<evidence type="ECO:0000256" key="2">
    <source>
        <dbReference type="ARBA" id="ARBA00007663"/>
    </source>
</evidence>
<dbReference type="GO" id="GO:0008033">
    <property type="term" value="P:tRNA processing"/>
    <property type="evidence" value="ECO:0007669"/>
    <property type="project" value="UniProtKB-KW"/>
</dbReference>
<evidence type="ECO:0000313" key="18">
    <source>
        <dbReference type="Proteomes" id="UP000286997"/>
    </source>
</evidence>
<evidence type="ECO:0000256" key="8">
    <source>
        <dbReference type="ARBA" id="ARBA00022695"/>
    </source>
</evidence>
<evidence type="ECO:0000256" key="1">
    <source>
        <dbReference type="ARBA" id="ARBA00004496"/>
    </source>
</evidence>
<dbReference type="Gene3D" id="3.40.50.11030">
    <property type="entry name" value="Threonylcarbamoyl-AMP synthase, C-terminal domain"/>
    <property type="match status" value="1"/>
</dbReference>
<comment type="function">
    <text evidence="13">Required for the formation of a threonylcarbamoyl group on adenosine at position 37 (t(6)A37) in tRNAs that read codons beginning with adenine.</text>
</comment>
<evidence type="ECO:0000256" key="3">
    <source>
        <dbReference type="ARBA" id="ARBA00012584"/>
    </source>
</evidence>
<dbReference type="PANTHER" id="PTHR17490:SF16">
    <property type="entry name" value="THREONYLCARBAMOYL-AMP SYNTHASE"/>
    <property type="match status" value="1"/>
</dbReference>
<feature type="binding site" evidence="14">
    <location>
        <position position="199"/>
    </location>
    <ligand>
        <name>L-threonine</name>
        <dbReference type="ChEBI" id="CHEBI:57926"/>
    </ligand>
</feature>
<feature type="binding site" evidence="14">
    <location>
        <position position="84"/>
    </location>
    <ligand>
        <name>L-threonine</name>
        <dbReference type="ChEBI" id="CHEBI:57926"/>
    </ligand>
</feature>
<dbReference type="GO" id="GO:0005737">
    <property type="term" value="C:cytoplasm"/>
    <property type="evidence" value="ECO:0007669"/>
    <property type="project" value="UniProtKB-SubCell"/>
</dbReference>
<dbReference type="Proteomes" id="UP000286997">
    <property type="component" value="Unassembled WGS sequence"/>
</dbReference>
<feature type="binding site" evidence="14">
    <location>
        <position position="159"/>
    </location>
    <ligand>
        <name>L-threonine</name>
        <dbReference type="ChEBI" id="CHEBI:57926"/>
    </ligand>
</feature>
<dbReference type="PANTHER" id="PTHR17490">
    <property type="entry name" value="SUA5"/>
    <property type="match status" value="1"/>
</dbReference>
<dbReference type="Gene3D" id="3.90.870.10">
    <property type="entry name" value="DHBP synthase"/>
    <property type="match status" value="1"/>
</dbReference>
<keyword evidence="7 13" id="KW-0819">tRNA processing</keyword>